<dbReference type="InterPro" id="IPR016032">
    <property type="entry name" value="Sig_transdc_resp-reg_C-effctor"/>
</dbReference>
<evidence type="ECO:0000259" key="3">
    <source>
        <dbReference type="PROSITE" id="PS50043"/>
    </source>
</evidence>
<dbReference type="InterPro" id="IPR041664">
    <property type="entry name" value="AAA_16"/>
</dbReference>
<dbReference type="PRINTS" id="PR00038">
    <property type="entry name" value="HTHLUXR"/>
</dbReference>
<dbReference type="PROSITE" id="PS50043">
    <property type="entry name" value="HTH_LUXR_2"/>
    <property type="match status" value="1"/>
</dbReference>
<dbReference type="Gene3D" id="1.25.40.10">
    <property type="entry name" value="Tetratricopeptide repeat domain"/>
    <property type="match status" value="1"/>
</dbReference>
<dbReference type="SMART" id="SM00421">
    <property type="entry name" value="HTH_LUXR"/>
    <property type="match status" value="1"/>
</dbReference>
<dbReference type="GO" id="GO:0003677">
    <property type="term" value="F:DNA binding"/>
    <property type="evidence" value="ECO:0007669"/>
    <property type="project" value="UniProtKB-KW"/>
</dbReference>
<comment type="caution">
    <text evidence="4">The sequence shown here is derived from an EMBL/GenBank/DDBJ whole genome shotgun (WGS) entry which is preliminary data.</text>
</comment>
<accession>A0A7W7CF86</accession>
<keyword evidence="4" id="KW-0238">DNA-binding</keyword>
<dbReference type="InterPro" id="IPR027417">
    <property type="entry name" value="P-loop_NTPase"/>
</dbReference>
<dbReference type="CDD" id="cd06170">
    <property type="entry name" value="LuxR_C_like"/>
    <property type="match status" value="1"/>
</dbReference>
<dbReference type="InterPro" id="IPR036388">
    <property type="entry name" value="WH-like_DNA-bd_sf"/>
</dbReference>
<dbReference type="SUPFAM" id="SSF46894">
    <property type="entry name" value="C-terminal effector domain of the bipartite response regulators"/>
    <property type="match status" value="1"/>
</dbReference>
<dbReference type="GO" id="GO:0004016">
    <property type="term" value="F:adenylate cyclase activity"/>
    <property type="evidence" value="ECO:0007669"/>
    <property type="project" value="TreeGrafter"/>
</dbReference>
<keyword evidence="2" id="KW-0067">ATP-binding</keyword>
<organism evidence="4 5">
    <name type="scientific">Crossiella cryophila</name>
    <dbReference type="NCBI Taxonomy" id="43355"/>
    <lineage>
        <taxon>Bacteria</taxon>
        <taxon>Bacillati</taxon>
        <taxon>Actinomycetota</taxon>
        <taxon>Actinomycetes</taxon>
        <taxon>Pseudonocardiales</taxon>
        <taxon>Pseudonocardiaceae</taxon>
        <taxon>Crossiella</taxon>
    </lineage>
</organism>
<dbReference type="PANTHER" id="PTHR16305">
    <property type="entry name" value="TESTICULAR SOLUBLE ADENYLYL CYCLASE"/>
    <property type="match status" value="1"/>
</dbReference>
<evidence type="ECO:0000313" key="5">
    <source>
        <dbReference type="Proteomes" id="UP000533598"/>
    </source>
</evidence>
<protein>
    <submittedName>
        <fullName evidence="4">DNA-binding CsgD family transcriptional regulator</fullName>
    </submittedName>
</protein>
<sequence length="904" mass="97092">MTGAPLIGRDTELAALRAALARPPAVVFVEGEAGIGKTRLVAELATCAPTQVLIAACQPLPDPFPYGVLLDCLSHCGDWLREPGPVTGALRDHLPELADRLPPAPPPLGDPEAERHRVFRAFRQLLGALGPTVLVLEDLHWADERTRQVLRFLLADPPPGLSLVLTYRREDLEGQSPLGHALRLPPGVTGAHLVLRPFDVDQVRALINTMPGPRFTAEAVLRETAGIPFVVEQLLRADGPGVPVLVAEAVQERLRNLPAAARALAEAAAVLDVPEPVDTLAAVAGESDPDHLVTLVRAAVLVENPPNRYGFRYPLAARAVRESLPGPRRTELHQRALRVLARLDHKPLARLAAHARSAGLTAEWLRHSESAADAAILNRDLPTAVDLLSAVLTDEDVRPAEVNRLATKLCTTALTGLHDPAVLTLIEDLLADPRLSTEVRGEVRLWFGLLLLRDTGEPDRAEAEIAHAIDQLGDQPDRIARGMAVLAVPYLSTAPIAEHQALLDRVDGVLDHLPTRTLRTAVLATTLGGRLITGDPTAWTHADRLPSPAEVTDPEEIRQLARAHCNLADACSWIGHHNRARAYLRTGLTLAARVGAPYVTGTAEATAVRLDWLTGHWHGLDERITELVQTYAHLPPVTTELHLAQAWLGTARGDWTRAEHSFHAALGPHPIAATMPVRIAAAGGLAAMLLSRGDRTAAAGHAAHGLSLLRAKGAWAWAGEVLPQAVACHLSTGQVDAVQDLLAELTNGLSGTDAPYAQATLTACQATLAAATGNHQQSQHLYRSAIEQHQSLGLTYRATQLAEQAGATELGTLAQTYDALGATVDAARCRHHLRGTGIATPSPRGRRGYGSQLSPREQDIARLVAGGHTNREIAETLFLSRRTVEEYVAKVCRKLNVSSRHDIR</sequence>
<dbReference type="Pfam" id="PF00196">
    <property type="entry name" value="GerE"/>
    <property type="match status" value="1"/>
</dbReference>
<evidence type="ECO:0000313" key="4">
    <source>
        <dbReference type="EMBL" id="MBB4680111.1"/>
    </source>
</evidence>
<evidence type="ECO:0000256" key="2">
    <source>
        <dbReference type="ARBA" id="ARBA00022840"/>
    </source>
</evidence>
<proteinExistence type="predicted"/>
<reference evidence="4 5" key="1">
    <citation type="submission" date="2020-08" db="EMBL/GenBank/DDBJ databases">
        <title>Sequencing the genomes of 1000 actinobacteria strains.</title>
        <authorList>
            <person name="Klenk H.-P."/>
        </authorList>
    </citation>
    <scope>NUCLEOTIDE SEQUENCE [LARGE SCALE GENOMIC DNA]</scope>
    <source>
        <strain evidence="4 5">DSM 44230</strain>
    </source>
</reference>
<keyword evidence="1" id="KW-0547">Nucleotide-binding</keyword>
<dbReference type="GO" id="GO:0005737">
    <property type="term" value="C:cytoplasm"/>
    <property type="evidence" value="ECO:0007669"/>
    <property type="project" value="TreeGrafter"/>
</dbReference>
<dbReference type="Pfam" id="PF13191">
    <property type="entry name" value="AAA_16"/>
    <property type="match status" value="1"/>
</dbReference>
<keyword evidence="5" id="KW-1185">Reference proteome</keyword>
<gene>
    <name evidence="4" type="ORF">HNR67_006229</name>
</gene>
<evidence type="ECO:0000256" key="1">
    <source>
        <dbReference type="ARBA" id="ARBA00022741"/>
    </source>
</evidence>
<dbReference type="Gene3D" id="3.40.50.300">
    <property type="entry name" value="P-loop containing nucleotide triphosphate hydrolases"/>
    <property type="match status" value="1"/>
</dbReference>
<dbReference type="GO" id="GO:0005524">
    <property type="term" value="F:ATP binding"/>
    <property type="evidence" value="ECO:0007669"/>
    <property type="project" value="UniProtKB-KW"/>
</dbReference>
<name>A0A7W7CF86_9PSEU</name>
<feature type="domain" description="HTH luxR-type" evidence="3">
    <location>
        <begin position="846"/>
        <end position="904"/>
    </location>
</feature>
<dbReference type="SUPFAM" id="SSF52540">
    <property type="entry name" value="P-loop containing nucleoside triphosphate hydrolases"/>
    <property type="match status" value="1"/>
</dbReference>
<dbReference type="PANTHER" id="PTHR16305:SF35">
    <property type="entry name" value="TRANSCRIPTIONAL ACTIVATOR DOMAIN"/>
    <property type="match status" value="1"/>
</dbReference>
<dbReference type="Proteomes" id="UP000533598">
    <property type="component" value="Unassembled WGS sequence"/>
</dbReference>
<dbReference type="AlphaFoldDB" id="A0A7W7CF86"/>
<dbReference type="RefSeq" id="WP_246492637.1">
    <property type="nucleotide sequence ID" value="NZ_BAAAUI010000020.1"/>
</dbReference>
<dbReference type="InterPro" id="IPR011990">
    <property type="entry name" value="TPR-like_helical_dom_sf"/>
</dbReference>
<dbReference type="Gene3D" id="1.10.10.10">
    <property type="entry name" value="Winged helix-like DNA-binding domain superfamily/Winged helix DNA-binding domain"/>
    <property type="match status" value="1"/>
</dbReference>
<dbReference type="InterPro" id="IPR000792">
    <property type="entry name" value="Tscrpt_reg_LuxR_C"/>
</dbReference>
<dbReference type="EMBL" id="JACHMH010000001">
    <property type="protein sequence ID" value="MBB4680111.1"/>
    <property type="molecule type" value="Genomic_DNA"/>
</dbReference>
<dbReference type="GO" id="GO:0006355">
    <property type="term" value="P:regulation of DNA-templated transcription"/>
    <property type="evidence" value="ECO:0007669"/>
    <property type="project" value="InterPro"/>
</dbReference>